<evidence type="ECO:0000313" key="2">
    <source>
        <dbReference type="Proteomes" id="UP000326500"/>
    </source>
</evidence>
<gene>
    <name evidence="1" type="ORF">SAMN04488571_11242</name>
</gene>
<proteinExistence type="predicted"/>
<name>A0A1G9C3K2_9EURY</name>
<dbReference type="STRING" id="2200.GCA_001571405_01912"/>
<dbReference type="PIRSF" id="PIRSF004977">
    <property type="entry name" value="UCP004977"/>
    <property type="match status" value="1"/>
</dbReference>
<keyword evidence="2" id="KW-1185">Reference proteome</keyword>
<sequence>MEMIQGVQIDLISAERLDRLTGMEKIRLILDDVMEGNIVILEKGLAPDEQSKLIEITMREITPDGFSGIEMETYPVKDVQEGFLSRLLGGKRSEARLTVIGPANQLKTIKKEKDLISAWISSSR</sequence>
<evidence type="ECO:0008006" key="3">
    <source>
        <dbReference type="Google" id="ProtNLM"/>
    </source>
</evidence>
<dbReference type="EMBL" id="FNFT01000012">
    <property type="protein sequence ID" value="SDK46243.1"/>
    <property type="molecule type" value="Genomic_DNA"/>
</dbReference>
<dbReference type="Proteomes" id="UP000326500">
    <property type="component" value="Unassembled WGS sequence"/>
</dbReference>
<organism evidence="1 2">
    <name type="scientific">Methanoculleus thermophilus</name>
    <dbReference type="NCBI Taxonomy" id="2200"/>
    <lineage>
        <taxon>Archaea</taxon>
        <taxon>Methanobacteriati</taxon>
        <taxon>Methanobacteriota</taxon>
        <taxon>Stenosarchaea group</taxon>
        <taxon>Methanomicrobia</taxon>
        <taxon>Methanomicrobiales</taxon>
        <taxon>Methanomicrobiaceae</taxon>
        <taxon>Methanoculleus</taxon>
    </lineage>
</organism>
<reference evidence="1 2" key="1">
    <citation type="submission" date="2016-10" db="EMBL/GenBank/DDBJ databases">
        <authorList>
            <person name="Varghese N."/>
            <person name="Submissions S."/>
        </authorList>
    </citation>
    <scope>NUCLEOTIDE SEQUENCE [LARGE SCALE GENOMIC DNA]</scope>
    <source>
        <strain evidence="1 2">DSM 2373</strain>
    </source>
</reference>
<accession>A0A1G9C3K2</accession>
<dbReference type="Pfam" id="PF09846">
    <property type="entry name" value="OapB"/>
    <property type="match status" value="1"/>
</dbReference>
<protein>
    <recommendedName>
        <fullName evidence="3">DUF2073 domain-containing protein</fullName>
    </recommendedName>
</protein>
<dbReference type="AlphaFoldDB" id="A0A1G9C3K2"/>
<evidence type="ECO:0000313" key="1">
    <source>
        <dbReference type="EMBL" id="SDK46243.1"/>
    </source>
</evidence>
<dbReference type="InterPro" id="IPR012017">
    <property type="entry name" value="OapB-like"/>
</dbReference>